<feature type="compositionally biased region" description="Polar residues" evidence="1">
    <location>
        <begin position="193"/>
        <end position="217"/>
    </location>
</feature>
<feature type="region of interest" description="Disordered" evidence="1">
    <location>
        <begin position="41"/>
        <end position="62"/>
    </location>
</feature>
<feature type="compositionally biased region" description="Pro residues" evidence="1">
    <location>
        <begin position="46"/>
        <end position="56"/>
    </location>
</feature>
<keyword evidence="4" id="KW-1185">Reference proteome</keyword>
<dbReference type="Proteomes" id="UP001151760">
    <property type="component" value="Unassembled WGS sequence"/>
</dbReference>
<evidence type="ECO:0000259" key="2">
    <source>
        <dbReference type="Pfam" id="PF03732"/>
    </source>
</evidence>
<feature type="domain" description="Retrotransposon gag" evidence="2">
    <location>
        <begin position="103"/>
        <end position="158"/>
    </location>
</feature>
<proteinExistence type="predicted"/>
<organism evidence="3 4">
    <name type="scientific">Tanacetum coccineum</name>
    <dbReference type="NCBI Taxonomy" id="301880"/>
    <lineage>
        <taxon>Eukaryota</taxon>
        <taxon>Viridiplantae</taxon>
        <taxon>Streptophyta</taxon>
        <taxon>Embryophyta</taxon>
        <taxon>Tracheophyta</taxon>
        <taxon>Spermatophyta</taxon>
        <taxon>Magnoliopsida</taxon>
        <taxon>eudicotyledons</taxon>
        <taxon>Gunneridae</taxon>
        <taxon>Pentapetalae</taxon>
        <taxon>asterids</taxon>
        <taxon>campanulids</taxon>
        <taxon>Asterales</taxon>
        <taxon>Asteraceae</taxon>
        <taxon>Asteroideae</taxon>
        <taxon>Anthemideae</taxon>
        <taxon>Anthemidinae</taxon>
        <taxon>Tanacetum</taxon>
    </lineage>
</organism>
<dbReference type="InterPro" id="IPR005162">
    <property type="entry name" value="Retrotrans_gag_dom"/>
</dbReference>
<sequence length="260" mass="29729">MESTRSTVKRHSEALDKSFTLYTDLQKSLSDITLQLARLEKQPVRQTPPTPPPLLPNPNSTLQPRLPKLEVPAFSGSNTLGWLFQIERFFALHRTPDAQKLDVASFYMTGDALNWYSWMHSTSQLSTWDKFARDLELRFGPSSYVNHEAALYKLKQTTIDIRRELFLLKPPTLHEAIGMAKLVENKLTASQFSNPRSPTVRPVTNPSTQQPLVNRNNPLPIKRLSPTEMATRREKEDQLSEEQASPYDLLSSPLNQLIQY</sequence>
<reference evidence="3" key="1">
    <citation type="journal article" date="2022" name="Int. J. Mol. Sci.">
        <title>Draft Genome of Tanacetum Coccineum: Genomic Comparison of Closely Related Tanacetum-Family Plants.</title>
        <authorList>
            <person name="Yamashiro T."/>
            <person name="Shiraishi A."/>
            <person name="Nakayama K."/>
            <person name="Satake H."/>
        </authorList>
    </citation>
    <scope>NUCLEOTIDE SEQUENCE</scope>
</reference>
<name>A0ABQ4YWZ4_9ASTR</name>
<gene>
    <name evidence="3" type="ORF">Tco_0748904</name>
</gene>
<reference evidence="3" key="2">
    <citation type="submission" date="2022-01" db="EMBL/GenBank/DDBJ databases">
        <authorList>
            <person name="Yamashiro T."/>
            <person name="Shiraishi A."/>
            <person name="Satake H."/>
            <person name="Nakayama K."/>
        </authorList>
    </citation>
    <scope>NUCLEOTIDE SEQUENCE</scope>
</reference>
<accession>A0ABQ4YWZ4</accession>
<comment type="caution">
    <text evidence="3">The sequence shown here is derived from an EMBL/GenBank/DDBJ whole genome shotgun (WGS) entry which is preliminary data.</text>
</comment>
<dbReference type="Pfam" id="PF03732">
    <property type="entry name" value="Retrotrans_gag"/>
    <property type="match status" value="1"/>
</dbReference>
<dbReference type="EMBL" id="BQNB010010819">
    <property type="protein sequence ID" value="GJS82363.1"/>
    <property type="molecule type" value="Genomic_DNA"/>
</dbReference>
<protein>
    <submittedName>
        <fullName evidence="3">Transposon ty3-I gag-pol polyprotein</fullName>
    </submittedName>
</protein>
<feature type="region of interest" description="Disordered" evidence="1">
    <location>
        <begin position="193"/>
        <end position="260"/>
    </location>
</feature>
<evidence type="ECO:0000256" key="1">
    <source>
        <dbReference type="SAM" id="MobiDB-lite"/>
    </source>
</evidence>
<evidence type="ECO:0000313" key="3">
    <source>
        <dbReference type="EMBL" id="GJS82363.1"/>
    </source>
</evidence>
<evidence type="ECO:0000313" key="4">
    <source>
        <dbReference type="Proteomes" id="UP001151760"/>
    </source>
</evidence>